<dbReference type="AlphaFoldDB" id="A0A497EPU9"/>
<evidence type="ECO:0008006" key="5">
    <source>
        <dbReference type="Google" id="ProtNLM"/>
    </source>
</evidence>
<dbReference type="EMBL" id="QMQX01000013">
    <property type="protein sequence ID" value="RLE53357.1"/>
    <property type="molecule type" value="Genomic_DNA"/>
</dbReference>
<dbReference type="EMBL" id="QMQV01000048">
    <property type="protein sequence ID" value="RLE49156.1"/>
    <property type="molecule type" value="Genomic_DNA"/>
</dbReference>
<reference evidence="3 4" key="1">
    <citation type="submission" date="2018-06" db="EMBL/GenBank/DDBJ databases">
        <title>Extensive metabolic versatility and redundancy in microbially diverse, dynamic hydrothermal sediments.</title>
        <authorList>
            <person name="Dombrowski N."/>
            <person name="Teske A."/>
            <person name="Baker B.J."/>
        </authorList>
    </citation>
    <scope>NUCLEOTIDE SEQUENCE [LARGE SCALE GENOMIC DNA]</scope>
    <source>
        <strain evidence="2">B34_G17</strain>
        <strain evidence="1">B66_G16</strain>
    </source>
</reference>
<evidence type="ECO:0000313" key="3">
    <source>
        <dbReference type="Proteomes" id="UP000272051"/>
    </source>
</evidence>
<proteinExistence type="predicted"/>
<name>A0A497EPU9_9CREN</name>
<dbReference type="Proteomes" id="UP000278475">
    <property type="component" value="Unassembled WGS sequence"/>
</dbReference>
<accession>A0A497EPU9</accession>
<sequence>MSDRVDVNLVEQAVQIALKRLKELEISSLLYKVSGIKWFVVSFEGLPLRFYHISAEKAEDIAALLENFSRRLDEHLLRLEGFQTQTLLMGSGDVELLAFKEHEMLYLLSMEKWIAASLEKLLDQLSKDKEIKCPRCNANLTYRVFECKTCKSTIPFFELICPKCKTPHLTKRCPICNNVIKHEESKLIRKAKKFYPK</sequence>
<comment type="caution">
    <text evidence="1">The sequence shown here is derived from an EMBL/GenBank/DDBJ whole genome shotgun (WGS) entry which is preliminary data.</text>
</comment>
<organism evidence="1 4">
    <name type="scientific">Thermoproteota archaeon</name>
    <dbReference type="NCBI Taxonomy" id="2056631"/>
    <lineage>
        <taxon>Archaea</taxon>
        <taxon>Thermoproteota</taxon>
    </lineage>
</organism>
<dbReference type="Proteomes" id="UP000272051">
    <property type="component" value="Unassembled WGS sequence"/>
</dbReference>
<evidence type="ECO:0000313" key="2">
    <source>
        <dbReference type="EMBL" id="RLE53357.1"/>
    </source>
</evidence>
<protein>
    <recommendedName>
        <fullName evidence="5">DZANK-type domain-containing protein</fullName>
    </recommendedName>
</protein>
<evidence type="ECO:0000313" key="1">
    <source>
        <dbReference type="EMBL" id="RLE49156.1"/>
    </source>
</evidence>
<evidence type="ECO:0000313" key="4">
    <source>
        <dbReference type="Proteomes" id="UP000278475"/>
    </source>
</evidence>
<gene>
    <name evidence="1" type="ORF">DRJ31_05830</name>
    <name evidence="2" type="ORF">DRJ33_01280</name>
</gene>